<keyword evidence="3" id="KW-1185">Reference proteome</keyword>
<proteinExistence type="predicted"/>
<protein>
    <submittedName>
        <fullName evidence="2">Uncharacterized protein</fullName>
    </submittedName>
</protein>
<dbReference type="RefSeq" id="WP_326615846.1">
    <property type="nucleotide sequence ID" value="NZ_CP109106.1"/>
</dbReference>
<gene>
    <name evidence="2" type="ORF">OG863_01275</name>
</gene>
<evidence type="ECO:0000313" key="2">
    <source>
        <dbReference type="EMBL" id="WSB66709.1"/>
    </source>
</evidence>
<feature type="region of interest" description="Disordered" evidence="1">
    <location>
        <begin position="1"/>
        <end position="20"/>
    </location>
</feature>
<sequence length="40" mass="4170">MLNAIVRRNPAVETASDRSGRTTPAFAVFDAAALNALLAP</sequence>
<organism evidence="2 3">
    <name type="scientific">Streptomyces decoyicus</name>
    <dbReference type="NCBI Taxonomy" id="249567"/>
    <lineage>
        <taxon>Bacteria</taxon>
        <taxon>Bacillati</taxon>
        <taxon>Actinomycetota</taxon>
        <taxon>Actinomycetes</taxon>
        <taxon>Kitasatosporales</taxon>
        <taxon>Streptomycetaceae</taxon>
        <taxon>Streptomyces</taxon>
    </lineage>
</organism>
<accession>A0ABZ1F9C5</accession>
<dbReference type="EMBL" id="CP109106">
    <property type="protein sequence ID" value="WSB66709.1"/>
    <property type="molecule type" value="Genomic_DNA"/>
</dbReference>
<evidence type="ECO:0000313" key="3">
    <source>
        <dbReference type="Proteomes" id="UP001344251"/>
    </source>
</evidence>
<reference evidence="2 3" key="1">
    <citation type="submission" date="2022-10" db="EMBL/GenBank/DDBJ databases">
        <title>The complete genomes of actinobacterial strains from the NBC collection.</title>
        <authorList>
            <person name="Joergensen T.S."/>
            <person name="Alvarez Arevalo M."/>
            <person name="Sterndorff E.B."/>
            <person name="Faurdal D."/>
            <person name="Vuksanovic O."/>
            <person name="Mourched A.-S."/>
            <person name="Charusanti P."/>
            <person name="Shaw S."/>
            <person name="Blin K."/>
            <person name="Weber T."/>
        </authorList>
    </citation>
    <scope>NUCLEOTIDE SEQUENCE [LARGE SCALE GENOMIC DNA]</scope>
    <source>
        <strain evidence="2 3">NBC 01774</strain>
    </source>
</reference>
<name>A0ABZ1F9C5_9ACTN</name>
<evidence type="ECO:0000256" key="1">
    <source>
        <dbReference type="SAM" id="MobiDB-lite"/>
    </source>
</evidence>
<dbReference type="Proteomes" id="UP001344251">
    <property type="component" value="Chromosome"/>
</dbReference>